<evidence type="ECO:0000313" key="10">
    <source>
        <dbReference type="EMBL" id="PMD16505.1"/>
    </source>
</evidence>
<feature type="transmembrane region" description="Helical" evidence="8">
    <location>
        <begin position="116"/>
        <end position="134"/>
    </location>
</feature>
<keyword evidence="4 8" id="KW-1133">Transmembrane helix</keyword>
<comment type="similarity">
    <text evidence="6">Belongs to the major facilitator superfamily. Allantoate permease family.</text>
</comment>
<proteinExistence type="inferred from homology"/>
<keyword evidence="11" id="KW-1185">Reference proteome</keyword>
<evidence type="ECO:0000256" key="6">
    <source>
        <dbReference type="ARBA" id="ARBA00037968"/>
    </source>
</evidence>
<accession>A0A2J6PR39</accession>
<evidence type="ECO:0000256" key="5">
    <source>
        <dbReference type="ARBA" id="ARBA00023136"/>
    </source>
</evidence>
<keyword evidence="3 8" id="KW-0812">Transmembrane</keyword>
<dbReference type="OrthoDB" id="6730379at2759"/>
<dbReference type="Gene3D" id="1.20.1250.20">
    <property type="entry name" value="MFS general substrate transporter like domains"/>
    <property type="match status" value="1"/>
</dbReference>
<feature type="transmembrane region" description="Helical" evidence="8">
    <location>
        <begin position="401"/>
        <end position="423"/>
    </location>
</feature>
<evidence type="ECO:0000256" key="3">
    <source>
        <dbReference type="ARBA" id="ARBA00022692"/>
    </source>
</evidence>
<dbReference type="GO" id="GO:0016020">
    <property type="term" value="C:membrane"/>
    <property type="evidence" value="ECO:0007669"/>
    <property type="project" value="UniProtKB-SubCell"/>
</dbReference>
<reference evidence="10 11" key="1">
    <citation type="submission" date="2016-05" db="EMBL/GenBank/DDBJ databases">
        <title>A degradative enzymes factory behind the ericoid mycorrhizal symbiosis.</title>
        <authorList>
            <consortium name="DOE Joint Genome Institute"/>
            <person name="Martino E."/>
            <person name="Morin E."/>
            <person name="Grelet G."/>
            <person name="Kuo A."/>
            <person name="Kohler A."/>
            <person name="Daghino S."/>
            <person name="Barry K."/>
            <person name="Choi C."/>
            <person name="Cichocki N."/>
            <person name="Clum A."/>
            <person name="Copeland A."/>
            <person name="Hainaut M."/>
            <person name="Haridas S."/>
            <person name="Labutti K."/>
            <person name="Lindquist E."/>
            <person name="Lipzen A."/>
            <person name="Khouja H.-R."/>
            <person name="Murat C."/>
            <person name="Ohm R."/>
            <person name="Olson A."/>
            <person name="Spatafora J."/>
            <person name="Veneault-Fourrey C."/>
            <person name="Henrissat B."/>
            <person name="Grigoriev I."/>
            <person name="Martin F."/>
            <person name="Perotto S."/>
        </authorList>
    </citation>
    <scope>NUCLEOTIDE SEQUENCE [LARGE SCALE GENOMIC DNA]</scope>
    <source>
        <strain evidence="10 11">UAMH 7357</strain>
    </source>
</reference>
<evidence type="ECO:0000256" key="2">
    <source>
        <dbReference type="ARBA" id="ARBA00022448"/>
    </source>
</evidence>
<feature type="transmembrane region" description="Helical" evidence="8">
    <location>
        <begin position="238"/>
        <end position="258"/>
    </location>
</feature>
<dbReference type="InterPro" id="IPR020846">
    <property type="entry name" value="MFS_dom"/>
</dbReference>
<evidence type="ECO:0000256" key="4">
    <source>
        <dbReference type="ARBA" id="ARBA00022989"/>
    </source>
</evidence>
<feature type="domain" description="Major facilitator superfamily (MFS) profile" evidence="9">
    <location>
        <begin position="79"/>
        <end position="538"/>
    </location>
</feature>
<evidence type="ECO:0000256" key="7">
    <source>
        <dbReference type="SAM" id="MobiDB-lite"/>
    </source>
</evidence>
<keyword evidence="5 8" id="KW-0472">Membrane</keyword>
<feature type="region of interest" description="Disordered" evidence="7">
    <location>
        <begin position="1"/>
        <end position="27"/>
    </location>
</feature>
<organism evidence="10 11">
    <name type="scientific">Hyaloscypha hepaticicola</name>
    <dbReference type="NCBI Taxonomy" id="2082293"/>
    <lineage>
        <taxon>Eukaryota</taxon>
        <taxon>Fungi</taxon>
        <taxon>Dikarya</taxon>
        <taxon>Ascomycota</taxon>
        <taxon>Pezizomycotina</taxon>
        <taxon>Leotiomycetes</taxon>
        <taxon>Helotiales</taxon>
        <taxon>Hyaloscyphaceae</taxon>
        <taxon>Hyaloscypha</taxon>
    </lineage>
</organism>
<evidence type="ECO:0000313" key="11">
    <source>
        <dbReference type="Proteomes" id="UP000235672"/>
    </source>
</evidence>
<dbReference type="SUPFAM" id="SSF103473">
    <property type="entry name" value="MFS general substrate transporter"/>
    <property type="match status" value="1"/>
</dbReference>
<evidence type="ECO:0000256" key="8">
    <source>
        <dbReference type="SAM" id="Phobius"/>
    </source>
</evidence>
<dbReference type="PANTHER" id="PTHR43791:SF26">
    <property type="entry name" value="ALLANTOATE TRANSPORTER, PUTATIVE (AFU_ORTHOLOGUE AFUA_5G09470)-RELATED"/>
    <property type="match status" value="1"/>
</dbReference>
<name>A0A2J6PR39_9HELO</name>
<keyword evidence="2" id="KW-0813">Transport</keyword>
<dbReference type="AlphaFoldDB" id="A0A2J6PR39"/>
<dbReference type="Pfam" id="PF07690">
    <property type="entry name" value="MFS_1"/>
    <property type="match status" value="1"/>
</dbReference>
<dbReference type="PROSITE" id="PS50850">
    <property type="entry name" value="MFS"/>
    <property type="match status" value="1"/>
</dbReference>
<sequence length="538" mass="60755">MGFLSQKSEGEVTSTGQTPDIEQDPTTHIETSSAQKWHLSSKASDGDTALALFDNPSDLHEAISPADERALQWKIDLMILPYLAVCYAFFYIDKTTLSYAAIFGIKDDLHLVGTEYSWLSSIFYFGFLAWAFPTNFMMQRFPIGKYLGCNIFMWGVFLMLQACARNFTELAVLRAFSGAAEACSDPSFMLITSMWYTRRQQPVRIGIWYTANGLGIAGGGLMGYGIGHIKGSLPSWKYEFLIIGALCSIWGIVLFFFLPDSPVTAPLLTQKQRRWAVERLRENQTGVENKHLKRYQVVEAFKDPKIYLFFLLGVVGNIPNGGISNFGTLIIKGFGFSTLVTTLMQVPYGIFISISILVCVFLNDYVSRHGWQSRCYFIILFLLPNITGAFGLAFLAANNRAGRLICYYLTGPYNAAFVMILSLQTANTAGHTKKVVTNACLFLGYCTGNIAGPFFYRNDQAPRYQLGIWSMIVSHLLEVVVILTLRVLLSRENKRRDKLQGIGESEDEEVKLERERERDRTAFSDMTDRENLNFRYIY</sequence>
<comment type="subcellular location">
    <subcellularLocation>
        <location evidence="1">Membrane</location>
        <topology evidence="1">Multi-pass membrane protein</topology>
    </subcellularLocation>
</comment>
<dbReference type="InterPro" id="IPR011701">
    <property type="entry name" value="MFS"/>
</dbReference>
<dbReference type="Proteomes" id="UP000235672">
    <property type="component" value="Unassembled WGS sequence"/>
</dbReference>
<feature type="transmembrane region" description="Helical" evidence="8">
    <location>
        <begin position="435"/>
        <end position="456"/>
    </location>
</feature>
<protein>
    <submittedName>
        <fullName evidence="10">MFS allantoate transporter</fullName>
    </submittedName>
</protein>
<dbReference type="PANTHER" id="PTHR43791">
    <property type="entry name" value="PERMEASE-RELATED"/>
    <property type="match status" value="1"/>
</dbReference>
<feature type="transmembrane region" description="Helical" evidence="8">
    <location>
        <begin position="375"/>
        <end position="395"/>
    </location>
</feature>
<gene>
    <name evidence="10" type="ORF">NA56DRAFT_607398</name>
</gene>
<feature type="transmembrane region" description="Helical" evidence="8">
    <location>
        <begin position="205"/>
        <end position="226"/>
    </location>
</feature>
<dbReference type="FunFam" id="1.20.1250.20:FF:000064">
    <property type="entry name" value="MFS allantoate transporter"/>
    <property type="match status" value="1"/>
</dbReference>
<evidence type="ECO:0000259" key="9">
    <source>
        <dbReference type="PROSITE" id="PS50850"/>
    </source>
</evidence>
<dbReference type="GO" id="GO:0022857">
    <property type="term" value="F:transmembrane transporter activity"/>
    <property type="evidence" value="ECO:0007669"/>
    <property type="project" value="InterPro"/>
</dbReference>
<feature type="transmembrane region" description="Helical" evidence="8">
    <location>
        <begin position="468"/>
        <end position="489"/>
    </location>
</feature>
<evidence type="ECO:0000256" key="1">
    <source>
        <dbReference type="ARBA" id="ARBA00004141"/>
    </source>
</evidence>
<feature type="transmembrane region" description="Helical" evidence="8">
    <location>
        <begin position="346"/>
        <end position="363"/>
    </location>
</feature>
<dbReference type="InterPro" id="IPR036259">
    <property type="entry name" value="MFS_trans_sf"/>
</dbReference>
<feature type="transmembrane region" description="Helical" evidence="8">
    <location>
        <begin position="75"/>
        <end position="92"/>
    </location>
</feature>
<dbReference type="EMBL" id="KZ613505">
    <property type="protein sequence ID" value="PMD16505.1"/>
    <property type="molecule type" value="Genomic_DNA"/>
</dbReference>